<evidence type="ECO:0000313" key="2">
    <source>
        <dbReference type="EMBL" id="GAA1131292.1"/>
    </source>
</evidence>
<evidence type="ECO:0000259" key="1">
    <source>
        <dbReference type="Pfam" id="PF13474"/>
    </source>
</evidence>
<accession>A0ABN1UA64</accession>
<dbReference type="InterPro" id="IPR037401">
    <property type="entry name" value="SnoaL-like"/>
</dbReference>
<name>A0ABN1UA64_9ACTN</name>
<dbReference type="EMBL" id="BAAAJE010000002">
    <property type="protein sequence ID" value="GAA1131292.1"/>
    <property type="molecule type" value="Genomic_DNA"/>
</dbReference>
<sequence>MTPDQTARSIVAGLQDAVDAHDPDAMAARFAPGAVLVGSAGYSAGDSAVRRYLEGVATIGLLHWHLERYDVFLSTPDVLGFAAEGEIEWRDAEDASRDPFRLTIVAVPDGQDWRIQHFHGSMRSD</sequence>
<dbReference type="Pfam" id="PF13474">
    <property type="entry name" value="SnoaL_3"/>
    <property type="match status" value="1"/>
</dbReference>
<dbReference type="Proteomes" id="UP001499979">
    <property type="component" value="Unassembled WGS sequence"/>
</dbReference>
<dbReference type="RefSeq" id="WP_343906077.1">
    <property type="nucleotide sequence ID" value="NZ_BAAAJE010000002.1"/>
</dbReference>
<dbReference type="InterPro" id="IPR032710">
    <property type="entry name" value="NTF2-like_dom_sf"/>
</dbReference>
<reference evidence="2 3" key="1">
    <citation type="journal article" date="2019" name="Int. J. Syst. Evol. Microbiol.">
        <title>The Global Catalogue of Microorganisms (GCM) 10K type strain sequencing project: providing services to taxonomists for standard genome sequencing and annotation.</title>
        <authorList>
            <consortium name="The Broad Institute Genomics Platform"/>
            <consortium name="The Broad Institute Genome Sequencing Center for Infectious Disease"/>
            <person name="Wu L."/>
            <person name="Ma J."/>
        </authorList>
    </citation>
    <scope>NUCLEOTIDE SEQUENCE [LARGE SCALE GENOMIC DNA]</scope>
    <source>
        <strain evidence="2 3">JCM 11813</strain>
    </source>
</reference>
<organism evidence="2 3">
    <name type="scientific">Nocardioides aquiterrae</name>
    <dbReference type="NCBI Taxonomy" id="203799"/>
    <lineage>
        <taxon>Bacteria</taxon>
        <taxon>Bacillati</taxon>
        <taxon>Actinomycetota</taxon>
        <taxon>Actinomycetes</taxon>
        <taxon>Propionibacteriales</taxon>
        <taxon>Nocardioidaceae</taxon>
        <taxon>Nocardioides</taxon>
    </lineage>
</organism>
<gene>
    <name evidence="2" type="ORF">GCM10009606_09220</name>
</gene>
<proteinExistence type="predicted"/>
<comment type="caution">
    <text evidence="2">The sequence shown here is derived from an EMBL/GenBank/DDBJ whole genome shotgun (WGS) entry which is preliminary data.</text>
</comment>
<protein>
    <recommendedName>
        <fullName evidence="1">SnoaL-like domain-containing protein</fullName>
    </recommendedName>
</protein>
<dbReference type="SUPFAM" id="SSF54427">
    <property type="entry name" value="NTF2-like"/>
    <property type="match status" value="1"/>
</dbReference>
<keyword evidence="3" id="KW-1185">Reference proteome</keyword>
<feature type="domain" description="SnoaL-like" evidence="1">
    <location>
        <begin position="10"/>
        <end position="122"/>
    </location>
</feature>
<evidence type="ECO:0000313" key="3">
    <source>
        <dbReference type="Proteomes" id="UP001499979"/>
    </source>
</evidence>
<dbReference type="Gene3D" id="3.10.450.50">
    <property type="match status" value="1"/>
</dbReference>